<organism evidence="2 3">
    <name type="scientific">Mycena chlorophos</name>
    <name type="common">Agaric fungus</name>
    <name type="synonym">Agaricus chlorophos</name>
    <dbReference type="NCBI Taxonomy" id="658473"/>
    <lineage>
        <taxon>Eukaryota</taxon>
        <taxon>Fungi</taxon>
        <taxon>Dikarya</taxon>
        <taxon>Basidiomycota</taxon>
        <taxon>Agaricomycotina</taxon>
        <taxon>Agaricomycetes</taxon>
        <taxon>Agaricomycetidae</taxon>
        <taxon>Agaricales</taxon>
        <taxon>Marasmiineae</taxon>
        <taxon>Mycenaceae</taxon>
        <taxon>Mycena</taxon>
    </lineage>
</organism>
<sequence length="340" mass="37770">MRLRLSSKGDDTNWLSYSGTKCCCMHEVVWKARPTEISSVFTLTHCHPGADCPHRFGLPSTTELELELTVPVPTRNQRGPRTDIHQPSNTRNIFSAQTSARQLSTPNPIRHRHAHEPSAPQVWQNHGDGVFACSGTKRIERRVPSQGPNTADAGVCFSRLRHYSQPRGAAEHAAARPVSVEYIPHRRKWISSDRLLVADFHSTTPLDYKNTSRLAPSPFITSTTGANAYRRIANPARCGRRLQPRCTTPKAASGRKIPSFVYRLGAVASHTANHARDSVRCDKAPKRYNLTPYTSLRLVFDDLSREGYTAHVHSAPFHRSFAPDSSPNLDPAAPECTSAL</sequence>
<evidence type="ECO:0000313" key="3">
    <source>
        <dbReference type="Proteomes" id="UP000815677"/>
    </source>
</evidence>
<evidence type="ECO:0000256" key="1">
    <source>
        <dbReference type="SAM" id="MobiDB-lite"/>
    </source>
</evidence>
<feature type="region of interest" description="Disordered" evidence="1">
    <location>
        <begin position="319"/>
        <end position="340"/>
    </location>
</feature>
<feature type="region of interest" description="Disordered" evidence="1">
    <location>
        <begin position="107"/>
        <end position="126"/>
    </location>
</feature>
<evidence type="ECO:0000313" key="2">
    <source>
        <dbReference type="EMBL" id="GAT51132.1"/>
    </source>
</evidence>
<gene>
    <name evidence="2" type="ORF">MCHLO_08297</name>
</gene>
<dbReference type="EMBL" id="DF846909">
    <property type="protein sequence ID" value="GAT51132.1"/>
    <property type="molecule type" value="Genomic_DNA"/>
</dbReference>
<name>A0ABQ0LJB5_MYCCL</name>
<dbReference type="Proteomes" id="UP000815677">
    <property type="component" value="Unassembled WGS sequence"/>
</dbReference>
<reference evidence="2" key="1">
    <citation type="submission" date="2014-09" db="EMBL/GenBank/DDBJ databases">
        <title>Genome sequence of the luminous mushroom Mycena chlorophos for searching fungal bioluminescence genes.</title>
        <authorList>
            <person name="Tanaka Y."/>
            <person name="Kasuga D."/>
            <person name="Oba Y."/>
            <person name="Hase S."/>
            <person name="Sato K."/>
            <person name="Oba Y."/>
            <person name="Sakakibara Y."/>
        </authorList>
    </citation>
    <scope>NUCLEOTIDE SEQUENCE</scope>
</reference>
<accession>A0ABQ0LJB5</accession>
<keyword evidence="3" id="KW-1185">Reference proteome</keyword>
<protein>
    <submittedName>
        <fullName evidence="2">Uncharacterized protein</fullName>
    </submittedName>
</protein>
<proteinExistence type="predicted"/>